<organism evidence="1 2">
    <name type="scientific">Larsenimonas rhizosphaerae</name>
    <dbReference type="NCBI Taxonomy" id="2944682"/>
    <lineage>
        <taxon>Bacteria</taxon>
        <taxon>Pseudomonadati</taxon>
        <taxon>Pseudomonadota</taxon>
        <taxon>Gammaproteobacteria</taxon>
        <taxon>Oceanospirillales</taxon>
        <taxon>Halomonadaceae</taxon>
        <taxon>Larsenimonas</taxon>
    </lineage>
</organism>
<dbReference type="RefSeq" id="WP_265896041.1">
    <property type="nucleotide sequence ID" value="NZ_JAPIVE010000002.1"/>
</dbReference>
<evidence type="ECO:0000313" key="2">
    <source>
        <dbReference type="Proteomes" id="UP001165678"/>
    </source>
</evidence>
<dbReference type="EMBL" id="JAPIVE010000002">
    <property type="protein sequence ID" value="MCX2524073.1"/>
    <property type="molecule type" value="Genomic_DNA"/>
</dbReference>
<name>A0AA41ZHR7_9GAMM</name>
<dbReference type="AlphaFoldDB" id="A0AA41ZHR7"/>
<gene>
    <name evidence="1" type="ORF">OQ287_07465</name>
</gene>
<sequence>MIEMILGNLVNLIGPLQAMSRDHRELRDNALRSISHALNETCIYYRKLDSDRKRNFETENQLSRYWAAAAIPIRHIDYELSQICEHKSEYWINPEGWSPEELKQFNIDLDGVRKQYRQLLQPRFSRAIKKNA</sequence>
<proteinExistence type="predicted"/>
<evidence type="ECO:0000313" key="1">
    <source>
        <dbReference type="EMBL" id="MCX2524073.1"/>
    </source>
</evidence>
<keyword evidence="2" id="KW-1185">Reference proteome</keyword>
<comment type="caution">
    <text evidence="1">The sequence shown here is derived from an EMBL/GenBank/DDBJ whole genome shotgun (WGS) entry which is preliminary data.</text>
</comment>
<protein>
    <submittedName>
        <fullName evidence="1">Uncharacterized protein</fullName>
    </submittedName>
</protein>
<accession>A0AA41ZHR7</accession>
<dbReference type="Proteomes" id="UP001165678">
    <property type="component" value="Unassembled WGS sequence"/>
</dbReference>
<reference evidence="1" key="1">
    <citation type="submission" date="2022-11" db="EMBL/GenBank/DDBJ databases">
        <title>Larsenimonas rhizosphaerae sp. nov., isolated from a tidal mudflat.</title>
        <authorList>
            <person name="Lee S.D."/>
            <person name="Kim I.S."/>
        </authorList>
    </citation>
    <scope>NUCLEOTIDE SEQUENCE</scope>
    <source>
        <strain evidence="1">GH2-1</strain>
    </source>
</reference>